<feature type="non-terminal residue" evidence="4">
    <location>
        <position position="1"/>
    </location>
</feature>
<evidence type="ECO:0000313" key="5">
    <source>
        <dbReference type="Proteomes" id="UP000681720"/>
    </source>
</evidence>
<dbReference type="EMBL" id="CAJOBJ010055257">
    <property type="protein sequence ID" value="CAF4392933.1"/>
    <property type="molecule type" value="Genomic_DNA"/>
</dbReference>
<keyword evidence="2" id="KW-0812">Transmembrane</keyword>
<comment type="subcellular location">
    <subcellularLocation>
        <location evidence="1">Membrane</location>
        <topology evidence="1">Multi-pass membrane protein</topology>
    </subcellularLocation>
</comment>
<reference evidence="4" key="1">
    <citation type="submission" date="2021-02" db="EMBL/GenBank/DDBJ databases">
        <authorList>
            <person name="Nowell W R."/>
        </authorList>
    </citation>
    <scope>NUCLEOTIDE SEQUENCE</scope>
</reference>
<keyword evidence="2" id="KW-1133">Transmembrane helix</keyword>
<evidence type="ECO:0000256" key="2">
    <source>
        <dbReference type="SAM" id="Phobius"/>
    </source>
</evidence>
<feature type="domain" description="Major facilitator superfamily (MFS) profile" evidence="3">
    <location>
        <begin position="1"/>
        <end position="58"/>
    </location>
</feature>
<name>A0A8S2VF16_9BILA</name>
<feature type="non-terminal residue" evidence="4">
    <location>
        <position position="58"/>
    </location>
</feature>
<dbReference type="InterPro" id="IPR036259">
    <property type="entry name" value="MFS_trans_sf"/>
</dbReference>
<evidence type="ECO:0000256" key="1">
    <source>
        <dbReference type="ARBA" id="ARBA00004141"/>
    </source>
</evidence>
<dbReference type="AlphaFoldDB" id="A0A8S2VF16"/>
<accession>A0A8S2VF16</accession>
<dbReference type="PROSITE" id="PS50850">
    <property type="entry name" value="MFS"/>
    <property type="match status" value="1"/>
</dbReference>
<evidence type="ECO:0000313" key="4">
    <source>
        <dbReference type="EMBL" id="CAF4392933.1"/>
    </source>
</evidence>
<protein>
    <recommendedName>
        <fullName evidence="3">Major facilitator superfamily (MFS) profile domain-containing protein</fullName>
    </recommendedName>
</protein>
<sequence>GLGYIVGSYVSKAFNNDWRWALRVTPALGVICVILLIFLVTEPVRGGADGAHMQKTSS</sequence>
<keyword evidence="2" id="KW-0472">Membrane</keyword>
<proteinExistence type="predicted"/>
<dbReference type="Gene3D" id="1.20.1250.20">
    <property type="entry name" value="MFS general substrate transporter like domains"/>
    <property type="match status" value="1"/>
</dbReference>
<dbReference type="GO" id="GO:0016020">
    <property type="term" value="C:membrane"/>
    <property type="evidence" value="ECO:0007669"/>
    <property type="project" value="UniProtKB-SubCell"/>
</dbReference>
<dbReference type="Proteomes" id="UP000681720">
    <property type="component" value="Unassembled WGS sequence"/>
</dbReference>
<feature type="transmembrane region" description="Helical" evidence="2">
    <location>
        <begin position="20"/>
        <end position="40"/>
    </location>
</feature>
<comment type="caution">
    <text evidence="4">The sequence shown here is derived from an EMBL/GenBank/DDBJ whole genome shotgun (WGS) entry which is preliminary data.</text>
</comment>
<organism evidence="4 5">
    <name type="scientific">Rotaria magnacalcarata</name>
    <dbReference type="NCBI Taxonomy" id="392030"/>
    <lineage>
        <taxon>Eukaryota</taxon>
        <taxon>Metazoa</taxon>
        <taxon>Spiralia</taxon>
        <taxon>Gnathifera</taxon>
        <taxon>Rotifera</taxon>
        <taxon>Eurotatoria</taxon>
        <taxon>Bdelloidea</taxon>
        <taxon>Philodinida</taxon>
        <taxon>Philodinidae</taxon>
        <taxon>Rotaria</taxon>
    </lineage>
</organism>
<evidence type="ECO:0000259" key="3">
    <source>
        <dbReference type="PROSITE" id="PS50850"/>
    </source>
</evidence>
<dbReference type="InterPro" id="IPR020846">
    <property type="entry name" value="MFS_dom"/>
</dbReference>
<dbReference type="GO" id="GO:0022857">
    <property type="term" value="F:transmembrane transporter activity"/>
    <property type="evidence" value="ECO:0007669"/>
    <property type="project" value="InterPro"/>
</dbReference>
<dbReference type="SUPFAM" id="SSF103473">
    <property type="entry name" value="MFS general substrate transporter"/>
    <property type="match status" value="1"/>
</dbReference>
<gene>
    <name evidence="4" type="ORF">GIL414_LOCUS29811</name>
</gene>